<dbReference type="PRINTS" id="PR00723">
    <property type="entry name" value="SUBTILISIN"/>
</dbReference>
<keyword evidence="2 6" id="KW-0645">Protease</keyword>
<keyword evidence="4 6" id="KW-0720">Serine protease</keyword>
<dbReference type="InterPro" id="IPR022398">
    <property type="entry name" value="Peptidase_S8_His-AS"/>
</dbReference>
<dbReference type="PROSITE" id="PS00137">
    <property type="entry name" value="SUBTILASE_HIS"/>
    <property type="match status" value="1"/>
</dbReference>
<feature type="region of interest" description="Disordered" evidence="8">
    <location>
        <begin position="100"/>
        <end position="129"/>
    </location>
</feature>
<dbReference type="AlphaFoldDB" id="A0A3N1DAL3"/>
<dbReference type="Gene3D" id="3.40.50.200">
    <property type="entry name" value="Peptidase S8/S53 domain"/>
    <property type="match status" value="1"/>
</dbReference>
<dbReference type="PANTHER" id="PTHR43806">
    <property type="entry name" value="PEPTIDASE S8"/>
    <property type="match status" value="1"/>
</dbReference>
<evidence type="ECO:0000256" key="3">
    <source>
        <dbReference type="ARBA" id="ARBA00022801"/>
    </source>
</evidence>
<keyword evidence="9" id="KW-0732">Signal</keyword>
<gene>
    <name evidence="11" type="ORF">EDD29_8303</name>
</gene>
<evidence type="ECO:0000313" key="12">
    <source>
        <dbReference type="Proteomes" id="UP000272400"/>
    </source>
</evidence>
<evidence type="ECO:0000313" key="11">
    <source>
        <dbReference type="EMBL" id="ROO90572.1"/>
    </source>
</evidence>
<evidence type="ECO:0000256" key="8">
    <source>
        <dbReference type="SAM" id="MobiDB-lite"/>
    </source>
</evidence>
<evidence type="ECO:0000256" key="9">
    <source>
        <dbReference type="SAM" id="SignalP"/>
    </source>
</evidence>
<dbReference type="PROSITE" id="PS00138">
    <property type="entry name" value="SUBTILASE_SER"/>
    <property type="match status" value="1"/>
</dbReference>
<dbReference type="InterPro" id="IPR036852">
    <property type="entry name" value="Peptidase_S8/S53_dom_sf"/>
</dbReference>
<feature type="region of interest" description="Disordered" evidence="8">
    <location>
        <begin position="342"/>
        <end position="361"/>
    </location>
</feature>
<keyword evidence="3 6" id="KW-0378">Hydrolase</keyword>
<protein>
    <submittedName>
        <fullName evidence="11">Subtilisin family serine protease</fullName>
    </submittedName>
</protein>
<dbReference type="PROSITE" id="PS51892">
    <property type="entry name" value="SUBTILASE"/>
    <property type="match status" value="1"/>
</dbReference>
<dbReference type="EMBL" id="RJKE01000001">
    <property type="protein sequence ID" value="ROO90572.1"/>
    <property type="molecule type" value="Genomic_DNA"/>
</dbReference>
<comment type="similarity">
    <text evidence="1 6 7">Belongs to the peptidase S8 family.</text>
</comment>
<dbReference type="OrthoDB" id="9813435at2"/>
<dbReference type="InterPro" id="IPR023828">
    <property type="entry name" value="Peptidase_S8_Ser-AS"/>
</dbReference>
<dbReference type="Proteomes" id="UP000272400">
    <property type="component" value="Unassembled WGS sequence"/>
</dbReference>
<organism evidence="11 12">
    <name type="scientific">Actinocorallia herbida</name>
    <dbReference type="NCBI Taxonomy" id="58109"/>
    <lineage>
        <taxon>Bacteria</taxon>
        <taxon>Bacillati</taxon>
        <taxon>Actinomycetota</taxon>
        <taxon>Actinomycetes</taxon>
        <taxon>Streptosporangiales</taxon>
        <taxon>Thermomonosporaceae</taxon>
        <taxon>Actinocorallia</taxon>
    </lineage>
</organism>
<feature type="active site" description="Charge relay system" evidence="5 6">
    <location>
        <position position="219"/>
    </location>
</feature>
<dbReference type="GO" id="GO:0006508">
    <property type="term" value="P:proteolysis"/>
    <property type="evidence" value="ECO:0007669"/>
    <property type="project" value="UniProtKB-KW"/>
</dbReference>
<feature type="chain" id="PRO_5018173144" evidence="9">
    <location>
        <begin position="26"/>
        <end position="554"/>
    </location>
</feature>
<dbReference type="InterPro" id="IPR000209">
    <property type="entry name" value="Peptidase_S8/S53_dom"/>
</dbReference>
<reference evidence="11 12" key="1">
    <citation type="submission" date="2018-11" db="EMBL/GenBank/DDBJ databases">
        <title>Sequencing the genomes of 1000 actinobacteria strains.</title>
        <authorList>
            <person name="Klenk H.-P."/>
        </authorList>
    </citation>
    <scope>NUCLEOTIDE SEQUENCE [LARGE SCALE GENOMIC DNA]</scope>
    <source>
        <strain evidence="11 12">DSM 44254</strain>
    </source>
</reference>
<evidence type="ECO:0000256" key="6">
    <source>
        <dbReference type="PROSITE-ProRule" id="PRU01240"/>
    </source>
</evidence>
<evidence type="ECO:0000259" key="10">
    <source>
        <dbReference type="Pfam" id="PF00082"/>
    </source>
</evidence>
<feature type="active site" description="Charge relay system" evidence="5 6">
    <location>
        <position position="461"/>
    </location>
</feature>
<dbReference type="InterPro" id="IPR023827">
    <property type="entry name" value="Peptidase_S8_Asp-AS"/>
</dbReference>
<comment type="caution">
    <text evidence="11">The sequence shown here is derived from an EMBL/GenBank/DDBJ whole genome shotgun (WGS) entry which is preliminary data.</text>
</comment>
<accession>A0A3N1DAL3</accession>
<proteinExistence type="inferred from homology"/>
<feature type="active site" description="Charge relay system" evidence="5 6">
    <location>
        <position position="161"/>
    </location>
</feature>
<evidence type="ECO:0000256" key="2">
    <source>
        <dbReference type="ARBA" id="ARBA00022670"/>
    </source>
</evidence>
<dbReference type="RefSeq" id="WP_123669509.1">
    <property type="nucleotide sequence ID" value="NZ_RJKE01000001.1"/>
</dbReference>
<dbReference type="InterPro" id="IPR015500">
    <property type="entry name" value="Peptidase_S8_subtilisin-rel"/>
</dbReference>
<evidence type="ECO:0000256" key="1">
    <source>
        <dbReference type="ARBA" id="ARBA00011073"/>
    </source>
</evidence>
<feature type="domain" description="Peptidase S8/S53" evidence="10">
    <location>
        <begin position="153"/>
        <end position="529"/>
    </location>
</feature>
<dbReference type="GO" id="GO:0004252">
    <property type="term" value="F:serine-type endopeptidase activity"/>
    <property type="evidence" value="ECO:0007669"/>
    <property type="project" value="UniProtKB-UniRule"/>
</dbReference>
<evidence type="ECO:0000256" key="4">
    <source>
        <dbReference type="ARBA" id="ARBA00022825"/>
    </source>
</evidence>
<dbReference type="PROSITE" id="PS00136">
    <property type="entry name" value="SUBTILASE_ASP"/>
    <property type="match status" value="1"/>
</dbReference>
<evidence type="ECO:0000256" key="5">
    <source>
        <dbReference type="PIRSR" id="PIRSR615500-1"/>
    </source>
</evidence>
<dbReference type="InterPro" id="IPR050131">
    <property type="entry name" value="Peptidase_S8_subtilisin-like"/>
</dbReference>
<dbReference type="Pfam" id="PF00082">
    <property type="entry name" value="Peptidase_S8"/>
    <property type="match status" value="1"/>
</dbReference>
<dbReference type="PANTHER" id="PTHR43806:SF11">
    <property type="entry name" value="CEREVISIN-RELATED"/>
    <property type="match status" value="1"/>
</dbReference>
<dbReference type="SUPFAM" id="SSF52743">
    <property type="entry name" value="Subtilisin-like"/>
    <property type="match status" value="1"/>
</dbReference>
<sequence length="554" mass="57924">MRSTLVSTALVGVLAVTLSAVPAEAEPVKSKEYVVLYGEGVTTAKARAAVKAAGGTIVDENAVLGVATVTSDEAGFTDAVASSGALDGAAENRAVGYVPKTPRAANPAEDVEKVRGTGKSPKAKGKSEPLDNLQWDMAQIDAAAAHKVTKGSKDVLVGIMDTGVDAYHPDIRPNFDFKLSRNFTVDLPADANGTEIDGACADDPDGSCEDPATVDENEHGTHVASTIASPSNGEGIAGVAPNVRIVNLRTGQDSGYFFLKPTLDALAYAADNGVDVVNMSYYVDPWLWNCSANPADSADEQEQQRVIVRAANRALNYAHRKGVTLVAAAGNDLVDYTKTNEDSGPDYATFPGQQPRPREVPASCVSIPSEGDHVIPVSSTGISERKAYYSSFGKGYVAVAAPGGDKVDTADKHVDDAVGIWAAYPESVGRASGSIAADGTPTVPWVVKQGDAYYQSLQGTSMASPHAAGVAALIVSRYGKRDRANGGLTYSPDLVEARLRRTAVPHPCPAPATFTYEWYTRGGALSTSTQTCEGSRSNNGFYGNGIINAFRAVK</sequence>
<name>A0A3N1DAL3_9ACTN</name>
<keyword evidence="12" id="KW-1185">Reference proteome</keyword>
<feature type="signal peptide" evidence="9">
    <location>
        <begin position="1"/>
        <end position="25"/>
    </location>
</feature>
<evidence type="ECO:0000256" key="7">
    <source>
        <dbReference type="RuleBase" id="RU003355"/>
    </source>
</evidence>